<feature type="domain" description="D-alanyl-D-alanine carboxypeptidase-like core" evidence="1">
    <location>
        <begin position="67"/>
        <end position="195"/>
    </location>
</feature>
<dbReference type="Proteomes" id="UP000823618">
    <property type="component" value="Unassembled WGS sequence"/>
</dbReference>
<dbReference type="SUPFAM" id="SSF55166">
    <property type="entry name" value="Hedgehog/DD-peptidase"/>
    <property type="match status" value="1"/>
</dbReference>
<reference evidence="2" key="2">
    <citation type="journal article" date="2021" name="PeerJ">
        <title>Extensive microbial diversity within the chicken gut microbiome revealed by metagenomics and culture.</title>
        <authorList>
            <person name="Gilroy R."/>
            <person name="Ravi A."/>
            <person name="Getino M."/>
            <person name="Pursley I."/>
            <person name="Horton D.L."/>
            <person name="Alikhan N.F."/>
            <person name="Baker D."/>
            <person name="Gharbi K."/>
            <person name="Hall N."/>
            <person name="Watson M."/>
            <person name="Adriaenssens E.M."/>
            <person name="Foster-Nyarko E."/>
            <person name="Jarju S."/>
            <person name="Secka A."/>
            <person name="Antonio M."/>
            <person name="Oren A."/>
            <person name="Chaudhuri R.R."/>
            <person name="La Ragione R."/>
            <person name="Hildebrand F."/>
            <person name="Pallen M.J."/>
        </authorList>
    </citation>
    <scope>NUCLEOTIDE SEQUENCE</scope>
    <source>
        <strain evidence="2">E3-2379</strain>
    </source>
</reference>
<dbReference type="PANTHER" id="PTHR34385">
    <property type="entry name" value="D-ALANYL-D-ALANINE CARBOXYPEPTIDASE"/>
    <property type="match status" value="1"/>
</dbReference>
<dbReference type="Pfam" id="PF02557">
    <property type="entry name" value="VanY"/>
    <property type="match status" value="1"/>
</dbReference>
<sequence length="215" mass="25306">MRGKKEMKEEDKLQLVNKQHKIRKEQIPKHLTIPHVMFAVEKEGKKETTLCFYQGNFGYIEGKAGKKYLEQEVALALEKLFIRGMKEGQYFAMISGYRSYERQKELYEESVKKHGCSYANRYSAKPGYSEHQTGLAVDISCASVNYQLEECFANTKEYRWLKKNCWKEGFIIRYPKGKEAITGYSFEPWHLRYVGCRAAEIIMKFQLTLEEFLMV</sequence>
<evidence type="ECO:0000313" key="2">
    <source>
        <dbReference type="EMBL" id="MBO8464176.1"/>
    </source>
</evidence>
<dbReference type="CDD" id="cd14852">
    <property type="entry name" value="LD-carboxypeptidase"/>
    <property type="match status" value="1"/>
</dbReference>
<dbReference type="Gene3D" id="3.30.1380.10">
    <property type="match status" value="1"/>
</dbReference>
<dbReference type="InterPro" id="IPR052179">
    <property type="entry name" value="DD-CPase-like"/>
</dbReference>
<protein>
    <submittedName>
        <fullName evidence="2">M15 family metallopeptidase</fullName>
    </submittedName>
</protein>
<evidence type="ECO:0000313" key="3">
    <source>
        <dbReference type="Proteomes" id="UP000823618"/>
    </source>
</evidence>
<dbReference type="EMBL" id="JADIML010000274">
    <property type="protein sequence ID" value="MBO8464176.1"/>
    <property type="molecule type" value="Genomic_DNA"/>
</dbReference>
<reference evidence="2" key="1">
    <citation type="submission" date="2020-10" db="EMBL/GenBank/DDBJ databases">
        <authorList>
            <person name="Gilroy R."/>
        </authorList>
    </citation>
    <scope>NUCLEOTIDE SEQUENCE</scope>
    <source>
        <strain evidence="2">E3-2379</strain>
    </source>
</reference>
<accession>A0A9D9N8C1</accession>
<dbReference type="AlphaFoldDB" id="A0A9D9N8C1"/>
<dbReference type="PANTHER" id="PTHR34385:SF1">
    <property type="entry name" value="PEPTIDOGLYCAN L-ALANYL-D-GLUTAMATE ENDOPEPTIDASE CWLK"/>
    <property type="match status" value="1"/>
</dbReference>
<evidence type="ECO:0000259" key="1">
    <source>
        <dbReference type="Pfam" id="PF02557"/>
    </source>
</evidence>
<dbReference type="InterPro" id="IPR058193">
    <property type="entry name" value="VanY/YodJ_core_dom"/>
</dbReference>
<gene>
    <name evidence="2" type="ORF">IAC13_09615</name>
</gene>
<dbReference type="GO" id="GO:0006508">
    <property type="term" value="P:proteolysis"/>
    <property type="evidence" value="ECO:0007669"/>
    <property type="project" value="InterPro"/>
</dbReference>
<dbReference type="InterPro" id="IPR003709">
    <property type="entry name" value="VanY-like_core_dom"/>
</dbReference>
<dbReference type="InterPro" id="IPR009045">
    <property type="entry name" value="Zn_M74/Hedgehog-like"/>
</dbReference>
<comment type="caution">
    <text evidence="2">The sequence shown here is derived from an EMBL/GenBank/DDBJ whole genome shotgun (WGS) entry which is preliminary data.</text>
</comment>
<organism evidence="2 3">
    <name type="scientific">Candidatus Scybalomonas excrementavium</name>
    <dbReference type="NCBI Taxonomy" id="2840943"/>
    <lineage>
        <taxon>Bacteria</taxon>
        <taxon>Bacillati</taxon>
        <taxon>Bacillota</taxon>
        <taxon>Clostridia</taxon>
        <taxon>Lachnospirales</taxon>
        <taxon>Lachnospiraceae</taxon>
        <taxon>Lachnospiraceae incertae sedis</taxon>
        <taxon>Candidatus Scybalomonas</taxon>
    </lineage>
</organism>
<proteinExistence type="predicted"/>
<name>A0A9D9N8C1_9FIRM</name>
<dbReference type="GO" id="GO:0008233">
    <property type="term" value="F:peptidase activity"/>
    <property type="evidence" value="ECO:0007669"/>
    <property type="project" value="InterPro"/>
</dbReference>